<keyword evidence="1" id="KW-0472">Membrane</keyword>
<name>A0A6C0BZ83_9ZZZZ</name>
<feature type="transmembrane region" description="Helical" evidence="1">
    <location>
        <begin position="20"/>
        <end position="39"/>
    </location>
</feature>
<protein>
    <submittedName>
        <fullName evidence="2">Uncharacterized protein</fullName>
    </submittedName>
</protein>
<proteinExistence type="predicted"/>
<keyword evidence="1" id="KW-0812">Transmembrane</keyword>
<reference evidence="2" key="1">
    <citation type="journal article" date="2020" name="Nature">
        <title>Giant virus diversity and host interactions through global metagenomics.</title>
        <authorList>
            <person name="Schulz F."/>
            <person name="Roux S."/>
            <person name="Paez-Espino D."/>
            <person name="Jungbluth S."/>
            <person name="Walsh D.A."/>
            <person name="Denef V.J."/>
            <person name="McMahon K.D."/>
            <person name="Konstantinidis K.T."/>
            <person name="Eloe-Fadrosh E.A."/>
            <person name="Kyrpides N.C."/>
            <person name="Woyke T."/>
        </authorList>
    </citation>
    <scope>NUCLEOTIDE SEQUENCE</scope>
    <source>
        <strain evidence="2">GVMAG-M-3300020166-5</strain>
    </source>
</reference>
<sequence length="59" mass="7076">MVLDDNALKNKKNILKLLPYFFSPFFAILGCIFSVAEYAENRQPKYMQSKRYVIWYYDA</sequence>
<keyword evidence="1" id="KW-1133">Transmembrane helix</keyword>
<evidence type="ECO:0000313" key="2">
    <source>
        <dbReference type="EMBL" id="QHS96869.1"/>
    </source>
</evidence>
<evidence type="ECO:0000256" key="1">
    <source>
        <dbReference type="SAM" id="Phobius"/>
    </source>
</evidence>
<dbReference type="AlphaFoldDB" id="A0A6C0BZ83"/>
<organism evidence="2">
    <name type="scientific">viral metagenome</name>
    <dbReference type="NCBI Taxonomy" id="1070528"/>
    <lineage>
        <taxon>unclassified sequences</taxon>
        <taxon>metagenomes</taxon>
        <taxon>organismal metagenomes</taxon>
    </lineage>
</organism>
<dbReference type="EMBL" id="MN739280">
    <property type="protein sequence ID" value="QHS96869.1"/>
    <property type="molecule type" value="Genomic_DNA"/>
</dbReference>
<accession>A0A6C0BZ83</accession>